<dbReference type="Gene3D" id="1.20.5.1930">
    <property type="match status" value="1"/>
</dbReference>
<evidence type="ECO:0000313" key="12">
    <source>
        <dbReference type="Proteomes" id="UP000017746"/>
    </source>
</evidence>
<keyword evidence="6 11" id="KW-0418">Kinase</keyword>
<dbReference type="InterPro" id="IPR055558">
    <property type="entry name" value="DUF7134"/>
</dbReference>
<keyword evidence="7" id="KW-0067">ATP-binding</keyword>
<dbReference type="Gene3D" id="3.30.565.10">
    <property type="entry name" value="Histidine kinase-like ATPase, C-terminal domain"/>
    <property type="match status" value="1"/>
</dbReference>
<dbReference type="InterPro" id="IPR011712">
    <property type="entry name" value="Sig_transdc_His_kin_sub3_dim/P"/>
</dbReference>
<dbReference type="PANTHER" id="PTHR24421:SF10">
    <property type="entry name" value="NITRATE_NITRITE SENSOR PROTEIN NARQ"/>
    <property type="match status" value="1"/>
</dbReference>
<feature type="transmembrane region" description="Helical" evidence="9">
    <location>
        <begin position="161"/>
        <end position="178"/>
    </location>
</feature>
<gene>
    <name evidence="11" type="ORF">AFR_41180</name>
</gene>
<dbReference type="eggNOG" id="COG4585">
    <property type="taxonomic scope" value="Bacteria"/>
</dbReference>
<keyword evidence="9" id="KW-1133">Transmembrane helix</keyword>
<evidence type="ECO:0000256" key="5">
    <source>
        <dbReference type="ARBA" id="ARBA00022741"/>
    </source>
</evidence>
<feature type="transmembrane region" description="Helical" evidence="9">
    <location>
        <begin position="81"/>
        <end position="100"/>
    </location>
</feature>
<evidence type="ECO:0000256" key="8">
    <source>
        <dbReference type="ARBA" id="ARBA00023012"/>
    </source>
</evidence>
<dbReference type="SMART" id="SM00387">
    <property type="entry name" value="HATPase_c"/>
    <property type="match status" value="1"/>
</dbReference>
<dbReference type="Pfam" id="PF02518">
    <property type="entry name" value="HATPase_c"/>
    <property type="match status" value="1"/>
</dbReference>
<feature type="transmembrane region" description="Helical" evidence="9">
    <location>
        <begin position="132"/>
        <end position="149"/>
    </location>
</feature>
<dbReference type="Pfam" id="PF23539">
    <property type="entry name" value="DUF7134"/>
    <property type="match status" value="1"/>
</dbReference>
<dbReference type="InterPro" id="IPR050482">
    <property type="entry name" value="Sensor_HK_TwoCompSys"/>
</dbReference>
<dbReference type="AlphaFoldDB" id="U5WEM0"/>
<evidence type="ECO:0000256" key="1">
    <source>
        <dbReference type="ARBA" id="ARBA00000085"/>
    </source>
</evidence>
<keyword evidence="3" id="KW-0597">Phosphoprotein</keyword>
<dbReference type="GO" id="GO:0000155">
    <property type="term" value="F:phosphorelay sensor kinase activity"/>
    <property type="evidence" value="ECO:0007669"/>
    <property type="project" value="InterPro"/>
</dbReference>
<dbReference type="Proteomes" id="UP000017746">
    <property type="component" value="Chromosome"/>
</dbReference>
<keyword evidence="4" id="KW-0808">Transferase</keyword>
<evidence type="ECO:0000256" key="3">
    <source>
        <dbReference type="ARBA" id="ARBA00022553"/>
    </source>
</evidence>
<dbReference type="PANTHER" id="PTHR24421">
    <property type="entry name" value="NITRATE/NITRITE SENSOR PROTEIN NARX-RELATED"/>
    <property type="match status" value="1"/>
</dbReference>
<keyword evidence="9" id="KW-0472">Membrane</keyword>
<protein>
    <recommendedName>
        <fullName evidence="2">histidine kinase</fullName>
        <ecNumber evidence="2">2.7.13.3</ecNumber>
    </recommendedName>
</protein>
<dbReference type="GO" id="GO:0016020">
    <property type="term" value="C:membrane"/>
    <property type="evidence" value="ECO:0007669"/>
    <property type="project" value="InterPro"/>
</dbReference>
<feature type="transmembrane region" description="Helical" evidence="9">
    <location>
        <begin position="106"/>
        <end position="125"/>
    </location>
</feature>
<dbReference type="InterPro" id="IPR036890">
    <property type="entry name" value="HATPase_C_sf"/>
</dbReference>
<comment type="catalytic activity">
    <reaction evidence="1">
        <text>ATP + protein L-histidine = ADP + protein N-phospho-L-histidine.</text>
        <dbReference type="EC" id="2.7.13.3"/>
    </reaction>
</comment>
<dbReference type="STRING" id="1246995.AFR_41180"/>
<dbReference type="GO" id="GO:0046983">
    <property type="term" value="F:protein dimerization activity"/>
    <property type="evidence" value="ECO:0007669"/>
    <property type="project" value="InterPro"/>
</dbReference>
<dbReference type="KEGG" id="afs:AFR_41180"/>
<dbReference type="CDD" id="cd16917">
    <property type="entry name" value="HATPase_UhpB-NarQ-NarX-like"/>
    <property type="match status" value="1"/>
</dbReference>
<dbReference type="GO" id="GO:0005524">
    <property type="term" value="F:ATP binding"/>
    <property type="evidence" value="ECO:0007669"/>
    <property type="project" value="UniProtKB-KW"/>
</dbReference>
<accession>U5WEM0</accession>
<dbReference type="SUPFAM" id="SSF55874">
    <property type="entry name" value="ATPase domain of HSP90 chaperone/DNA topoisomerase II/histidine kinase"/>
    <property type="match status" value="1"/>
</dbReference>
<evidence type="ECO:0000313" key="11">
    <source>
        <dbReference type="EMBL" id="AGZ46490.1"/>
    </source>
</evidence>
<proteinExistence type="predicted"/>
<dbReference type="HOGENOM" id="CLU_000445_20_1_11"/>
<evidence type="ECO:0000256" key="9">
    <source>
        <dbReference type="SAM" id="Phobius"/>
    </source>
</evidence>
<feature type="domain" description="Histidine kinase/HSP90-like ATPase" evidence="10">
    <location>
        <begin position="304"/>
        <end position="395"/>
    </location>
</feature>
<dbReference type="EC" id="2.7.13.3" evidence="2"/>
<evidence type="ECO:0000256" key="2">
    <source>
        <dbReference type="ARBA" id="ARBA00012438"/>
    </source>
</evidence>
<evidence type="ECO:0000259" key="10">
    <source>
        <dbReference type="SMART" id="SM00387"/>
    </source>
</evidence>
<evidence type="ECO:0000256" key="6">
    <source>
        <dbReference type="ARBA" id="ARBA00022777"/>
    </source>
</evidence>
<name>U5WEM0_9ACTN</name>
<keyword evidence="5" id="KW-0547">Nucleotide-binding</keyword>
<dbReference type="Pfam" id="PF07730">
    <property type="entry name" value="HisKA_3"/>
    <property type="match status" value="1"/>
</dbReference>
<keyword evidence="9" id="KW-0812">Transmembrane</keyword>
<organism evidence="11 12">
    <name type="scientific">Actinoplanes friuliensis DSM 7358</name>
    <dbReference type="NCBI Taxonomy" id="1246995"/>
    <lineage>
        <taxon>Bacteria</taxon>
        <taxon>Bacillati</taxon>
        <taxon>Actinomycetota</taxon>
        <taxon>Actinomycetes</taxon>
        <taxon>Micromonosporales</taxon>
        <taxon>Micromonosporaceae</taxon>
        <taxon>Actinoplanes</taxon>
    </lineage>
</organism>
<dbReference type="InterPro" id="IPR003594">
    <property type="entry name" value="HATPase_dom"/>
</dbReference>
<sequence>MTVSGTTPGRTAAARVGSVLIRPVPTLRWALDVLLAEAVGVLCWYAASESPLPPAGGVHEPAWVTVLVGVTLGAPLAVRRIWPVVVAVVVLVSAGVWLSLGVVPDYASTGPLAAAGITVYTVAVSVSGRRSYVVLVGSIATATAGMLIAGNSKAGPGRAEVAFVVVALGACWLVGWTLRERRASVAQATSQATAQAVIDERLRIAREIHDIVGHSLTVIAVKASIGSHVAEQRPEEASAALRVIASTSRGALTELRRAVGALRTEADFAPPPTLEELSRLAERAAEAGVQVDLTIQNGGTVPDGIALAAVRIVQESLTNVVKHVGPTTCRIKIRGGPGELQIEVANDGPPARSQTVDGAGLTGMRERVALHHGSLTAGPRAEGGFAVSATLPYEQTA</sequence>
<dbReference type="EMBL" id="CP006272">
    <property type="protein sequence ID" value="AGZ46490.1"/>
    <property type="molecule type" value="Genomic_DNA"/>
</dbReference>
<keyword evidence="12" id="KW-1185">Reference proteome</keyword>
<reference evidence="11 12" key="1">
    <citation type="journal article" date="2014" name="J. Biotechnol.">
        <title>Complete genome sequence of the actinobacterium Actinoplanes friuliensis HAG 010964, producer of the lipopeptide antibiotic friulimycin.</title>
        <authorList>
            <person name="Ruckert C."/>
            <person name="Szczepanowski R."/>
            <person name="Albersmeier A."/>
            <person name="Goesmann A."/>
            <person name="Fischer N."/>
            <person name="Steinkamper A."/>
            <person name="Puhler A."/>
            <person name="Biener R."/>
            <person name="Schwartz D."/>
            <person name="Kalinowski J."/>
        </authorList>
    </citation>
    <scope>NUCLEOTIDE SEQUENCE [LARGE SCALE GENOMIC DNA]</scope>
    <source>
        <strain evidence="11 12">DSM 7358</strain>
    </source>
</reference>
<evidence type="ECO:0000256" key="7">
    <source>
        <dbReference type="ARBA" id="ARBA00022840"/>
    </source>
</evidence>
<evidence type="ECO:0000256" key="4">
    <source>
        <dbReference type="ARBA" id="ARBA00022679"/>
    </source>
</evidence>
<dbReference type="PATRIC" id="fig|1246995.3.peg.8335"/>
<keyword evidence="8" id="KW-0902">Two-component regulatory system</keyword>